<dbReference type="InterPro" id="IPR027417">
    <property type="entry name" value="P-loop_NTPase"/>
</dbReference>
<protein>
    <submittedName>
        <fullName evidence="6">Oligopeptide transport ATP-binding protein OppF</fullName>
    </submittedName>
</protein>
<dbReference type="InterPro" id="IPR050319">
    <property type="entry name" value="ABC_transp_ATP-bind"/>
</dbReference>
<dbReference type="InterPro" id="IPR013563">
    <property type="entry name" value="Oligopep_ABC_C"/>
</dbReference>
<organism evidence="6">
    <name type="scientific">bioreactor metagenome</name>
    <dbReference type="NCBI Taxonomy" id="1076179"/>
    <lineage>
        <taxon>unclassified sequences</taxon>
        <taxon>metagenomes</taxon>
        <taxon>ecological metagenomes</taxon>
    </lineage>
</organism>
<evidence type="ECO:0000256" key="3">
    <source>
        <dbReference type="ARBA" id="ARBA00022741"/>
    </source>
</evidence>
<dbReference type="AlphaFoldDB" id="A0A645B1M8"/>
<dbReference type="Gene3D" id="3.40.50.300">
    <property type="entry name" value="P-loop containing nucleotide triphosphate hydrolases"/>
    <property type="match status" value="1"/>
</dbReference>
<reference evidence="6" key="1">
    <citation type="submission" date="2019-08" db="EMBL/GenBank/DDBJ databases">
        <authorList>
            <person name="Kucharzyk K."/>
            <person name="Murdoch R.W."/>
            <person name="Higgins S."/>
            <person name="Loffler F."/>
        </authorList>
    </citation>
    <scope>NUCLEOTIDE SEQUENCE</scope>
</reference>
<keyword evidence="2" id="KW-0813">Transport</keyword>
<gene>
    <name evidence="6" type="primary">oppF_43</name>
    <name evidence="6" type="ORF">SDC9_106192</name>
</gene>
<feature type="domain" description="Oligopeptide/dipeptide ABC transporter C-terminal" evidence="5">
    <location>
        <begin position="19"/>
        <end position="61"/>
    </location>
</feature>
<comment type="similarity">
    <text evidence="1">Belongs to the ABC transporter superfamily.</text>
</comment>
<name>A0A645B1M8_9ZZZZ</name>
<dbReference type="PANTHER" id="PTHR43776:SF7">
    <property type="entry name" value="D,D-DIPEPTIDE TRANSPORT ATP-BINDING PROTEIN DDPF-RELATED"/>
    <property type="match status" value="1"/>
</dbReference>
<sequence length="104" mass="12174">MVKHISDRIGVMHNGLLLEMGTSDEIYNFGVHPYTESLLSAIPLPDPDHERQRRRIKYQPEPDDNQVRTLREIAPEHFVYATEQEVAYYAKKLQRKKENLLVAN</sequence>
<evidence type="ECO:0000313" key="6">
    <source>
        <dbReference type="EMBL" id="MPM59352.1"/>
    </source>
</evidence>
<dbReference type="GO" id="GO:0005524">
    <property type="term" value="F:ATP binding"/>
    <property type="evidence" value="ECO:0007669"/>
    <property type="project" value="UniProtKB-KW"/>
</dbReference>
<keyword evidence="3" id="KW-0547">Nucleotide-binding</keyword>
<evidence type="ECO:0000256" key="2">
    <source>
        <dbReference type="ARBA" id="ARBA00022448"/>
    </source>
</evidence>
<evidence type="ECO:0000256" key="1">
    <source>
        <dbReference type="ARBA" id="ARBA00005417"/>
    </source>
</evidence>
<keyword evidence="4 6" id="KW-0067">ATP-binding</keyword>
<evidence type="ECO:0000256" key="4">
    <source>
        <dbReference type="ARBA" id="ARBA00022840"/>
    </source>
</evidence>
<proteinExistence type="inferred from homology"/>
<dbReference type="SUPFAM" id="SSF52540">
    <property type="entry name" value="P-loop containing nucleoside triphosphate hydrolases"/>
    <property type="match status" value="1"/>
</dbReference>
<dbReference type="Pfam" id="PF08352">
    <property type="entry name" value="oligo_HPY"/>
    <property type="match status" value="1"/>
</dbReference>
<comment type="caution">
    <text evidence="6">The sequence shown here is derived from an EMBL/GenBank/DDBJ whole genome shotgun (WGS) entry which is preliminary data.</text>
</comment>
<dbReference type="EMBL" id="VSSQ01017247">
    <property type="protein sequence ID" value="MPM59352.1"/>
    <property type="molecule type" value="Genomic_DNA"/>
</dbReference>
<dbReference type="PANTHER" id="PTHR43776">
    <property type="entry name" value="TRANSPORT ATP-BINDING PROTEIN"/>
    <property type="match status" value="1"/>
</dbReference>
<accession>A0A645B1M8</accession>
<dbReference type="GO" id="GO:0015833">
    <property type="term" value="P:peptide transport"/>
    <property type="evidence" value="ECO:0007669"/>
    <property type="project" value="InterPro"/>
</dbReference>
<evidence type="ECO:0000259" key="5">
    <source>
        <dbReference type="Pfam" id="PF08352"/>
    </source>
</evidence>